<dbReference type="Proteomes" id="UP000711178">
    <property type="component" value="Unassembled WGS sequence"/>
</dbReference>
<comment type="similarity">
    <text evidence="2">Belongs to the FlgN family.</text>
</comment>
<dbReference type="GeneID" id="89685363"/>
<comment type="caution">
    <text evidence="4">The sequence shown here is derived from an EMBL/GenBank/DDBJ whole genome shotgun (WGS) entry which is preliminary data.</text>
</comment>
<reference evidence="4 5" key="1">
    <citation type="submission" date="2021-05" db="EMBL/GenBank/DDBJ databases">
        <title>Draft Whole Genome Sequencing Of Biosensor Chromobacterium violaceum Strain CV026 Reveals A Regulatory RNA In Chromobacterium violaceum Phenotype Regulatory Network.</title>
        <authorList>
            <person name="Hong K.W."/>
            <person name="Chan K.G."/>
            <person name="Chang C.-Y."/>
        </authorList>
    </citation>
    <scope>NUCLEOTIDE SEQUENCE [LARGE SCALE GENOMIC DNA]</scope>
    <source>
        <strain evidence="4 5">ATCC 31532</strain>
    </source>
</reference>
<dbReference type="EMBL" id="JAHDTB010000005">
    <property type="protein sequence ID" value="MBW8287494.1"/>
    <property type="molecule type" value="Genomic_DNA"/>
</dbReference>
<organism evidence="4 5">
    <name type="scientific">Chromobacterium subtsugae</name>
    <dbReference type="NCBI Taxonomy" id="251747"/>
    <lineage>
        <taxon>Bacteria</taxon>
        <taxon>Pseudomonadati</taxon>
        <taxon>Pseudomonadota</taxon>
        <taxon>Betaproteobacteria</taxon>
        <taxon>Neisseriales</taxon>
        <taxon>Chromobacteriaceae</taxon>
        <taxon>Chromobacterium</taxon>
    </lineage>
</organism>
<dbReference type="Gene3D" id="1.20.58.300">
    <property type="entry name" value="FlgN-like"/>
    <property type="match status" value="1"/>
</dbReference>
<evidence type="ECO:0000256" key="1">
    <source>
        <dbReference type="ARBA" id="ARBA00002397"/>
    </source>
</evidence>
<dbReference type="Pfam" id="PF05130">
    <property type="entry name" value="FlgN"/>
    <property type="match status" value="1"/>
</dbReference>
<evidence type="ECO:0000313" key="4">
    <source>
        <dbReference type="EMBL" id="MBW8287494.1"/>
    </source>
</evidence>
<dbReference type="RefSeq" id="WP_043576046.1">
    <property type="nucleotide sequence ID" value="NZ_CP142381.1"/>
</dbReference>
<comment type="function">
    <text evidence="1">Required for the efficient initiation of filament assembly.</text>
</comment>
<evidence type="ECO:0000256" key="3">
    <source>
        <dbReference type="ARBA" id="ARBA00022795"/>
    </source>
</evidence>
<keyword evidence="4" id="KW-0282">Flagellum</keyword>
<dbReference type="InterPro" id="IPR007809">
    <property type="entry name" value="FlgN-like"/>
</dbReference>
<keyword evidence="4" id="KW-0969">Cilium</keyword>
<evidence type="ECO:0000313" key="5">
    <source>
        <dbReference type="Proteomes" id="UP000711178"/>
    </source>
</evidence>
<dbReference type="SUPFAM" id="SSF140566">
    <property type="entry name" value="FlgN-like"/>
    <property type="match status" value="1"/>
</dbReference>
<sequence length="141" mass="15973">MDRQQDLRRLFATVADDLAAYPLLQACLERQFAAALAHDAQALSVCADEIGALCRRLELSRRERLGAAERLLPAGAELTMAAVLRALPERQREQGERHWLRLRGMVADCRELNLRNGQLLQQRRLLLQRVLEGESDVYAAQ</sequence>
<proteinExistence type="inferred from homology"/>
<keyword evidence="4" id="KW-0966">Cell projection</keyword>
<keyword evidence="3" id="KW-1005">Bacterial flagellum biogenesis</keyword>
<keyword evidence="5" id="KW-1185">Reference proteome</keyword>
<evidence type="ECO:0000256" key="2">
    <source>
        <dbReference type="ARBA" id="ARBA00007703"/>
    </source>
</evidence>
<dbReference type="InterPro" id="IPR036679">
    <property type="entry name" value="FlgN-like_sf"/>
</dbReference>
<gene>
    <name evidence="4" type="primary">flgN</name>
    <name evidence="4" type="ORF">KIF53_07600</name>
</gene>
<name>A0ABS7FBN6_9NEIS</name>
<protein>
    <submittedName>
        <fullName evidence="4">Flagellar export chaperone FlgN</fullName>
    </submittedName>
</protein>
<accession>A0ABS7FBN6</accession>